<dbReference type="OrthoDB" id="5477914at2"/>
<dbReference type="InterPro" id="IPR011123">
    <property type="entry name" value="Y_Y_Y"/>
</dbReference>
<evidence type="ECO:0000313" key="4">
    <source>
        <dbReference type="EMBL" id="MTV38339.1"/>
    </source>
</evidence>
<reference evidence="4 5" key="1">
    <citation type="submission" date="2019-11" db="EMBL/GenBank/DDBJ databases">
        <title>Type strains purchased from KCTC, JCM and DSMZ.</title>
        <authorList>
            <person name="Lu H."/>
        </authorList>
    </citation>
    <scope>NUCLEOTIDE SEQUENCE [LARGE SCALE GENOMIC DNA]</scope>
    <source>
        <strain evidence="4 5">KCTC 22382</strain>
    </source>
</reference>
<evidence type="ECO:0000256" key="2">
    <source>
        <dbReference type="SAM" id="Coils"/>
    </source>
</evidence>
<keyword evidence="5" id="KW-1185">Reference proteome</keyword>
<feature type="domain" description="Two component regulator three Y" evidence="3">
    <location>
        <begin position="769"/>
        <end position="831"/>
    </location>
</feature>
<gene>
    <name evidence="4" type="ORF">GM676_12190</name>
</gene>
<protein>
    <recommendedName>
        <fullName evidence="3">Two component regulator three Y domain-containing protein</fullName>
    </recommendedName>
</protein>
<dbReference type="Pfam" id="PF07495">
    <property type="entry name" value="Y_Y_Y"/>
    <property type="match status" value="1"/>
</dbReference>
<dbReference type="Gene3D" id="2.60.40.10">
    <property type="entry name" value="Immunoglobulins"/>
    <property type="match status" value="1"/>
</dbReference>
<feature type="coiled-coil region" evidence="2">
    <location>
        <begin position="888"/>
        <end position="915"/>
    </location>
</feature>
<sequence>MRKNVRNNIRHEQRVPGRRLTGVWRQMNTVLRQWQFEGGRTRRLLAAIAAALSALGLLGAPAAARAEADAWSRLVQPVFQNYGAQNGLSNPVTTDIAQDQTGFLWVGTQGGLSRWDGYRFRNYTNIAGDSHSLPDNFIAAVHVDRRGLLWVGTVNGGLARYRPESDDFVTYNSKNSALSPGGVRAIAGDDAGGLWIGTDKGLDYMAGMAEPARASITHYRHDDANPGSPPADAVKALYVDPHGTLWAASLKGLVRRAPGASDFVPLPLPEGAVVNALLMDSAGRLWIGTRKRGLFVLPPGGAQARRYADTAEAAELMKDEIITGLAEAAGGEIWISSFAGGVAILDPASGGLRRATFDGPAPGGLASGMVRALLTDRAGSIWLATDSGLSRTQPLPAVLSLGKRHDDRPGLSDIYYNAMAVTPGGEIWAASVRHGADLIDPRRGTAAGWRPRRLRDDDPTPATQVSALLADADGVVWVATGGGLYRSGPGGGGATRVAAPWLDRLHLRTLTRAGDLLWIGTATEGVYQARDDGRGGLRQVRHVDGLSGMDVTVIHPGPDGSMWVGTRTGLNRVDAASGAVLERILGDPLDPAALSNAYVNTLLTDRRGRLWVGSNGGIDVMEPGAGAGRRRFHRLGIAQGMPNINTGSLLADRWGRVWCSTDDGIVVIDPDTLAIGVLGRADGVQYSPYWSHAGVATASGELVFGGSGGITIVRPERYRPWNLDAPVVVTELRLGGVSVPASGYNGNGGAPLVVRSDANSFAVEFAALDFSAPELNRYAYRLEGFDREWIMADAAHRVASYTNLPPGQYQLAIRGANRSGAWSARTLHMAVTVQPWWYQTWWFRALMSMLIAGALYGAYRLRTWRLAAQRGALEREVALRTVEVLQQKALAEQQRGEAEREHRLASERNAELEEVNRMAQMLAGKLDLDKLIALVGDQVHRMFTAASTQITLLEHDSGVLHVPYAAGAAARPGWQDAGVGARVIGSGQG</sequence>
<dbReference type="SUPFAM" id="SSF63829">
    <property type="entry name" value="Calcium-dependent phosphotriesterase"/>
    <property type="match status" value="3"/>
</dbReference>
<dbReference type="AlphaFoldDB" id="A0A6L6PHZ0"/>
<accession>A0A6L6PHZ0</accession>
<keyword evidence="1" id="KW-0597">Phosphoprotein</keyword>
<dbReference type="Proteomes" id="UP000475582">
    <property type="component" value="Unassembled WGS sequence"/>
</dbReference>
<dbReference type="GO" id="GO:0000155">
    <property type="term" value="F:phosphorelay sensor kinase activity"/>
    <property type="evidence" value="ECO:0007669"/>
    <property type="project" value="TreeGrafter"/>
</dbReference>
<name>A0A6L6PHZ0_9BURK</name>
<evidence type="ECO:0000256" key="1">
    <source>
        <dbReference type="ARBA" id="ARBA00022553"/>
    </source>
</evidence>
<organism evidence="4 5">
    <name type="scientific">Duganella radicis</name>
    <dbReference type="NCBI Taxonomy" id="551988"/>
    <lineage>
        <taxon>Bacteria</taxon>
        <taxon>Pseudomonadati</taxon>
        <taxon>Pseudomonadota</taxon>
        <taxon>Betaproteobacteria</taxon>
        <taxon>Burkholderiales</taxon>
        <taxon>Oxalobacteraceae</taxon>
        <taxon>Telluria group</taxon>
        <taxon>Duganella</taxon>
    </lineage>
</organism>
<evidence type="ECO:0000313" key="5">
    <source>
        <dbReference type="Proteomes" id="UP000475582"/>
    </source>
</evidence>
<comment type="caution">
    <text evidence="4">The sequence shown here is derived from an EMBL/GenBank/DDBJ whole genome shotgun (WGS) entry which is preliminary data.</text>
</comment>
<dbReference type="PANTHER" id="PTHR43547">
    <property type="entry name" value="TWO-COMPONENT HISTIDINE KINASE"/>
    <property type="match status" value="1"/>
</dbReference>
<dbReference type="Pfam" id="PF07494">
    <property type="entry name" value="Reg_prop"/>
    <property type="match status" value="4"/>
</dbReference>
<dbReference type="Gene3D" id="2.130.10.10">
    <property type="entry name" value="YVTN repeat-like/Quinoprotein amine dehydrogenase"/>
    <property type="match status" value="4"/>
</dbReference>
<feature type="non-terminal residue" evidence="4">
    <location>
        <position position="989"/>
    </location>
</feature>
<dbReference type="EMBL" id="WNKY01000011">
    <property type="protein sequence ID" value="MTV38339.1"/>
    <property type="molecule type" value="Genomic_DNA"/>
</dbReference>
<dbReference type="InterPro" id="IPR013783">
    <property type="entry name" value="Ig-like_fold"/>
</dbReference>
<proteinExistence type="predicted"/>
<dbReference type="PANTHER" id="PTHR43547:SF2">
    <property type="entry name" value="HYBRID SIGNAL TRANSDUCTION HISTIDINE KINASE C"/>
    <property type="match status" value="1"/>
</dbReference>
<evidence type="ECO:0000259" key="3">
    <source>
        <dbReference type="Pfam" id="PF07495"/>
    </source>
</evidence>
<dbReference type="InterPro" id="IPR011110">
    <property type="entry name" value="Reg_prop"/>
</dbReference>
<keyword evidence="2" id="KW-0175">Coiled coil</keyword>
<dbReference type="InterPro" id="IPR015943">
    <property type="entry name" value="WD40/YVTN_repeat-like_dom_sf"/>
</dbReference>